<dbReference type="EMBL" id="CP029347">
    <property type="protein sequence ID" value="AWL11321.1"/>
    <property type="molecule type" value="Genomic_DNA"/>
</dbReference>
<dbReference type="Pfam" id="PF17656">
    <property type="entry name" value="ChapFlgA_N"/>
    <property type="match status" value="1"/>
</dbReference>
<dbReference type="AlphaFoldDB" id="A0A2S2E101"/>
<comment type="similarity">
    <text evidence="2 7">Belongs to the FlgA family.</text>
</comment>
<dbReference type="InterPro" id="IPR039246">
    <property type="entry name" value="Flagellar_FlgA"/>
</dbReference>
<dbReference type="OrthoDB" id="5729023at2"/>
<gene>
    <name evidence="9" type="ORF">HMF8227_00826</name>
</gene>
<dbReference type="SMART" id="SM00858">
    <property type="entry name" value="SAF"/>
    <property type="match status" value="1"/>
</dbReference>
<evidence type="ECO:0000256" key="4">
    <source>
        <dbReference type="ARBA" id="ARBA00022729"/>
    </source>
</evidence>
<comment type="subcellular location">
    <subcellularLocation>
        <location evidence="1 7">Periplasm</location>
    </subcellularLocation>
</comment>
<sequence>MKQLSSFLFIFVALITPYSEAASEPRHQQVTETAERWVFQQLRQPGTQSGLEVKATPVDERIQIPACAKPFAAEANNNSLSQSTITVKVHCPVSDWFLYVMVRVKDLQSVVVTTASLSPGTLLSLNHLKTIEVDKNQLRGTTYAEPQQVVGARVKRRIRSGDAITPRQLCFICEGDKVTILAKTGGLSIKTSGIAEQDGNIGDTIQVRNRRSERMVNARVISSAAVQVGI</sequence>
<keyword evidence="5 7" id="KW-0574">Periplasm</keyword>
<evidence type="ECO:0000256" key="1">
    <source>
        <dbReference type="ARBA" id="ARBA00004418"/>
    </source>
</evidence>
<evidence type="ECO:0000256" key="5">
    <source>
        <dbReference type="ARBA" id="ARBA00022764"/>
    </source>
</evidence>
<feature type="chain" id="PRO_5015373504" description="Flagella basal body P-ring formation protein FlgA" evidence="7">
    <location>
        <begin position="22"/>
        <end position="230"/>
    </location>
</feature>
<evidence type="ECO:0000256" key="7">
    <source>
        <dbReference type="RuleBase" id="RU362063"/>
    </source>
</evidence>
<dbReference type="NCBIfam" id="TIGR03170">
    <property type="entry name" value="flgA_cterm"/>
    <property type="match status" value="1"/>
</dbReference>
<organism evidence="9 10">
    <name type="scientific">Saliniradius amylolyticus</name>
    <dbReference type="NCBI Taxonomy" id="2183582"/>
    <lineage>
        <taxon>Bacteria</taxon>
        <taxon>Pseudomonadati</taxon>
        <taxon>Pseudomonadota</taxon>
        <taxon>Gammaproteobacteria</taxon>
        <taxon>Alteromonadales</taxon>
        <taxon>Alteromonadaceae</taxon>
        <taxon>Saliniradius</taxon>
    </lineage>
</organism>
<evidence type="ECO:0000259" key="8">
    <source>
        <dbReference type="SMART" id="SM00858"/>
    </source>
</evidence>
<comment type="function">
    <text evidence="6 7">Involved in the assembly process of the P-ring formation. It may associate with FlgF on the rod constituting a structure essential for the P-ring assembly or may act as a modulator protein for the P-ring assembly.</text>
</comment>
<reference evidence="9 10" key="1">
    <citation type="submission" date="2018-05" db="EMBL/GenBank/DDBJ databases">
        <title>Salinimonas sp. HMF8227 Genome sequencing and assembly.</title>
        <authorList>
            <person name="Kang H."/>
            <person name="Kang J."/>
            <person name="Cha I."/>
            <person name="Kim H."/>
            <person name="Joh K."/>
        </authorList>
    </citation>
    <scope>NUCLEOTIDE SEQUENCE [LARGE SCALE GENOMIC DNA]</scope>
    <source>
        <strain evidence="9 10">HMF8227</strain>
    </source>
</reference>
<dbReference type="Gene3D" id="3.90.1210.10">
    <property type="entry name" value="Antifreeze-like/N-acetylneuraminic acid synthase C-terminal domain"/>
    <property type="match status" value="1"/>
</dbReference>
<protein>
    <recommendedName>
        <fullName evidence="3 7">Flagella basal body P-ring formation protein FlgA</fullName>
    </recommendedName>
</protein>
<dbReference type="CDD" id="cd11614">
    <property type="entry name" value="SAF_CpaB_FlgA_like"/>
    <property type="match status" value="1"/>
</dbReference>
<dbReference type="KEGG" id="salh:HMF8227_00826"/>
<dbReference type="InterPro" id="IPR013974">
    <property type="entry name" value="SAF"/>
</dbReference>
<dbReference type="GO" id="GO:0044780">
    <property type="term" value="P:bacterial-type flagellum assembly"/>
    <property type="evidence" value="ECO:0007669"/>
    <property type="project" value="InterPro"/>
</dbReference>
<dbReference type="PANTHER" id="PTHR36307">
    <property type="entry name" value="FLAGELLA BASAL BODY P-RING FORMATION PROTEIN FLGA"/>
    <property type="match status" value="1"/>
</dbReference>
<dbReference type="PANTHER" id="PTHR36307:SF1">
    <property type="entry name" value="FLAGELLA BASAL BODY P-RING FORMATION PROTEIN FLGA"/>
    <property type="match status" value="1"/>
</dbReference>
<name>A0A2S2E101_9ALTE</name>
<dbReference type="Pfam" id="PF13144">
    <property type="entry name" value="ChapFlgA"/>
    <property type="match status" value="1"/>
</dbReference>
<evidence type="ECO:0000313" key="9">
    <source>
        <dbReference type="EMBL" id="AWL11321.1"/>
    </source>
</evidence>
<dbReference type="Proteomes" id="UP000245728">
    <property type="component" value="Chromosome"/>
</dbReference>
<keyword evidence="10" id="KW-1185">Reference proteome</keyword>
<dbReference type="InterPro" id="IPR017585">
    <property type="entry name" value="SAF_FlgA"/>
</dbReference>
<dbReference type="Gene3D" id="2.30.30.760">
    <property type="match status" value="1"/>
</dbReference>
<evidence type="ECO:0000256" key="2">
    <source>
        <dbReference type="ARBA" id="ARBA00010474"/>
    </source>
</evidence>
<evidence type="ECO:0000256" key="6">
    <source>
        <dbReference type="ARBA" id="ARBA00025643"/>
    </source>
</evidence>
<evidence type="ECO:0000313" key="10">
    <source>
        <dbReference type="Proteomes" id="UP000245728"/>
    </source>
</evidence>
<keyword evidence="7" id="KW-1005">Bacterial flagellum biogenesis</keyword>
<evidence type="ECO:0000256" key="3">
    <source>
        <dbReference type="ARBA" id="ARBA00014754"/>
    </source>
</evidence>
<accession>A0A2S2E101</accession>
<dbReference type="GO" id="GO:0042597">
    <property type="term" value="C:periplasmic space"/>
    <property type="evidence" value="ECO:0007669"/>
    <property type="project" value="UniProtKB-SubCell"/>
</dbReference>
<feature type="signal peptide" evidence="7">
    <location>
        <begin position="1"/>
        <end position="21"/>
    </location>
</feature>
<proteinExistence type="inferred from homology"/>
<dbReference type="RefSeq" id="WP_109338981.1">
    <property type="nucleotide sequence ID" value="NZ_CP029347.1"/>
</dbReference>
<feature type="domain" description="SAF" evidence="8">
    <location>
        <begin position="108"/>
        <end position="170"/>
    </location>
</feature>
<keyword evidence="4 7" id="KW-0732">Signal</keyword>
<dbReference type="InterPro" id="IPR041231">
    <property type="entry name" value="FlgA_N"/>
</dbReference>